<evidence type="ECO:0000256" key="4">
    <source>
        <dbReference type="ARBA" id="ARBA00022692"/>
    </source>
</evidence>
<proteinExistence type="inferred from homology"/>
<name>A0ABV5KQF7_9BACL</name>
<dbReference type="Pfam" id="PF00528">
    <property type="entry name" value="BPD_transp_1"/>
    <property type="match status" value="1"/>
</dbReference>
<dbReference type="RefSeq" id="WP_377493760.1">
    <property type="nucleotide sequence ID" value="NZ_JBHMDO010000018.1"/>
</dbReference>
<dbReference type="Gene3D" id="1.10.3720.10">
    <property type="entry name" value="MetI-like"/>
    <property type="match status" value="1"/>
</dbReference>
<dbReference type="PANTHER" id="PTHR43744:SF8">
    <property type="entry name" value="SN-GLYCEROL-3-PHOSPHATE TRANSPORT SYSTEM PERMEASE PROTEIN UGPE"/>
    <property type="match status" value="1"/>
</dbReference>
<feature type="transmembrane region" description="Helical" evidence="7">
    <location>
        <begin position="128"/>
        <end position="150"/>
    </location>
</feature>
<dbReference type="CDD" id="cd06261">
    <property type="entry name" value="TM_PBP2"/>
    <property type="match status" value="1"/>
</dbReference>
<evidence type="ECO:0000259" key="8">
    <source>
        <dbReference type="PROSITE" id="PS50928"/>
    </source>
</evidence>
<organism evidence="9 10">
    <name type="scientific">Paenibacillus aurantiacus</name>
    <dbReference type="NCBI Taxonomy" id="1936118"/>
    <lineage>
        <taxon>Bacteria</taxon>
        <taxon>Bacillati</taxon>
        <taxon>Bacillota</taxon>
        <taxon>Bacilli</taxon>
        <taxon>Bacillales</taxon>
        <taxon>Paenibacillaceae</taxon>
        <taxon>Paenibacillus</taxon>
    </lineage>
</organism>
<feature type="transmembrane region" description="Helical" evidence="7">
    <location>
        <begin position="97"/>
        <end position="116"/>
    </location>
</feature>
<reference evidence="9 10" key="1">
    <citation type="submission" date="2024-09" db="EMBL/GenBank/DDBJ databases">
        <authorList>
            <person name="Sun Q."/>
            <person name="Mori K."/>
        </authorList>
    </citation>
    <scope>NUCLEOTIDE SEQUENCE [LARGE SCALE GENOMIC DNA]</scope>
    <source>
        <strain evidence="9 10">TISTR 2452</strain>
    </source>
</reference>
<comment type="subcellular location">
    <subcellularLocation>
        <location evidence="1 7">Cell membrane</location>
        <topology evidence="1 7">Multi-pass membrane protein</topology>
    </subcellularLocation>
</comment>
<keyword evidence="4 7" id="KW-0812">Transmembrane</keyword>
<keyword evidence="2 7" id="KW-0813">Transport</keyword>
<feature type="transmembrane region" description="Helical" evidence="7">
    <location>
        <begin position="28"/>
        <end position="50"/>
    </location>
</feature>
<gene>
    <name evidence="9" type="ORF">ACFFSY_11040</name>
</gene>
<keyword evidence="3" id="KW-1003">Cell membrane</keyword>
<evidence type="ECO:0000256" key="6">
    <source>
        <dbReference type="ARBA" id="ARBA00023136"/>
    </source>
</evidence>
<dbReference type="PROSITE" id="PS50928">
    <property type="entry name" value="ABC_TM1"/>
    <property type="match status" value="1"/>
</dbReference>
<evidence type="ECO:0000313" key="10">
    <source>
        <dbReference type="Proteomes" id="UP001589747"/>
    </source>
</evidence>
<feature type="transmembrane region" description="Helical" evidence="7">
    <location>
        <begin position="176"/>
        <end position="198"/>
    </location>
</feature>
<evidence type="ECO:0000256" key="2">
    <source>
        <dbReference type="ARBA" id="ARBA00022448"/>
    </source>
</evidence>
<sequence>MKESILRSGRAAARLIGQKQPLNKLQHAAWVLLRAVLVTGLCFVILYPLFFKISISFKARGDMLDPTVLWIPKHFTLDNFRFAADTLRYAETFTNSLVISLLTTVLQIVSCSLAAFGFARLKFKGSGVLFALAVFTIVVPSQTLMIPTYLNYRYFDPAGIFGLFGGGHGLNLLDSYWPFILQAITGMGIKSGLIIFIFRQFFRGIPKELEEAAYIDGCGVFQTFWRIMLPNAVPAIITGFLFSFVWMWNDNYYAGLLLTKIKVLTTTLPMMWTATQFEDGLYGYMIKNTGELLFIAPIIILYMFVQRYFTESIERTGLVG</sequence>
<feature type="transmembrane region" description="Helical" evidence="7">
    <location>
        <begin position="281"/>
        <end position="305"/>
    </location>
</feature>
<feature type="transmembrane region" description="Helical" evidence="7">
    <location>
        <begin position="229"/>
        <end position="248"/>
    </location>
</feature>
<dbReference type="InterPro" id="IPR000515">
    <property type="entry name" value="MetI-like"/>
</dbReference>
<feature type="domain" description="ABC transmembrane type-1" evidence="8">
    <location>
        <begin position="93"/>
        <end position="305"/>
    </location>
</feature>
<keyword evidence="10" id="KW-1185">Reference proteome</keyword>
<comment type="caution">
    <text evidence="9">The sequence shown here is derived from an EMBL/GenBank/DDBJ whole genome shotgun (WGS) entry which is preliminary data.</text>
</comment>
<evidence type="ECO:0000256" key="7">
    <source>
        <dbReference type="RuleBase" id="RU363032"/>
    </source>
</evidence>
<dbReference type="SUPFAM" id="SSF161098">
    <property type="entry name" value="MetI-like"/>
    <property type="match status" value="1"/>
</dbReference>
<dbReference type="Proteomes" id="UP001589747">
    <property type="component" value="Unassembled WGS sequence"/>
</dbReference>
<evidence type="ECO:0000256" key="1">
    <source>
        <dbReference type="ARBA" id="ARBA00004651"/>
    </source>
</evidence>
<accession>A0ABV5KQF7</accession>
<keyword evidence="6 7" id="KW-0472">Membrane</keyword>
<dbReference type="PANTHER" id="PTHR43744">
    <property type="entry name" value="ABC TRANSPORTER PERMEASE PROTEIN MG189-RELATED-RELATED"/>
    <property type="match status" value="1"/>
</dbReference>
<evidence type="ECO:0000313" key="9">
    <source>
        <dbReference type="EMBL" id="MFB9326448.1"/>
    </source>
</evidence>
<protein>
    <submittedName>
        <fullName evidence="9">Carbohydrate ABC transporter permease</fullName>
    </submittedName>
</protein>
<evidence type="ECO:0000256" key="3">
    <source>
        <dbReference type="ARBA" id="ARBA00022475"/>
    </source>
</evidence>
<keyword evidence="5 7" id="KW-1133">Transmembrane helix</keyword>
<evidence type="ECO:0000256" key="5">
    <source>
        <dbReference type="ARBA" id="ARBA00022989"/>
    </source>
</evidence>
<comment type="similarity">
    <text evidence="7">Belongs to the binding-protein-dependent transport system permease family.</text>
</comment>
<dbReference type="InterPro" id="IPR035906">
    <property type="entry name" value="MetI-like_sf"/>
</dbReference>
<dbReference type="EMBL" id="JBHMDO010000018">
    <property type="protein sequence ID" value="MFB9326448.1"/>
    <property type="molecule type" value="Genomic_DNA"/>
</dbReference>